<dbReference type="EMBL" id="PDOF01000001">
    <property type="protein sequence ID" value="PYZ99209.1"/>
    <property type="molecule type" value="Genomic_DNA"/>
</dbReference>
<dbReference type="InterPro" id="IPR029045">
    <property type="entry name" value="ClpP/crotonase-like_dom_sf"/>
</dbReference>
<feature type="domain" description="NfeD-like C-terminal" evidence="6">
    <location>
        <begin position="383"/>
        <end position="437"/>
    </location>
</feature>
<dbReference type="AlphaFoldDB" id="A0A2W0HQR4"/>
<dbReference type="InterPro" id="IPR056739">
    <property type="entry name" value="NfeD_membrane"/>
</dbReference>
<dbReference type="RefSeq" id="WP_110519780.1">
    <property type="nucleotide sequence ID" value="NZ_PDOF01000001.1"/>
</dbReference>
<dbReference type="GO" id="GO:0005886">
    <property type="term" value="C:plasma membrane"/>
    <property type="evidence" value="ECO:0007669"/>
    <property type="project" value="TreeGrafter"/>
</dbReference>
<name>A0A2W0HQR4_9BACI</name>
<dbReference type="PANTHER" id="PTHR33507:SF3">
    <property type="entry name" value="INNER MEMBRANE PROTEIN YBBJ"/>
    <property type="match status" value="1"/>
</dbReference>
<comment type="caution">
    <text evidence="9">The sequence shown here is derived from an EMBL/GenBank/DDBJ whole genome shotgun (WGS) entry which is preliminary data.</text>
</comment>
<evidence type="ECO:0000256" key="5">
    <source>
        <dbReference type="SAM" id="Phobius"/>
    </source>
</evidence>
<feature type="domain" description="NfeD1b N-terminal" evidence="8">
    <location>
        <begin position="35"/>
        <end position="217"/>
    </location>
</feature>
<feature type="transmembrane region" description="Helical" evidence="5">
    <location>
        <begin position="260"/>
        <end position="277"/>
    </location>
</feature>
<dbReference type="CDD" id="cd07021">
    <property type="entry name" value="Clp_protease_NfeD_like"/>
    <property type="match status" value="1"/>
</dbReference>
<keyword evidence="3 5" id="KW-1133">Transmembrane helix</keyword>
<evidence type="ECO:0000259" key="6">
    <source>
        <dbReference type="Pfam" id="PF01957"/>
    </source>
</evidence>
<dbReference type="PANTHER" id="PTHR33507">
    <property type="entry name" value="INNER MEMBRANE PROTEIN YBBJ"/>
    <property type="match status" value="1"/>
</dbReference>
<proteinExistence type="predicted"/>
<evidence type="ECO:0000259" key="8">
    <source>
        <dbReference type="Pfam" id="PF25145"/>
    </source>
</evidence>
<dbReference type="InterPro" id="IPR056738">
    <property type="entry name" value="NfeD1b_N"/>
</dbReference>
<reference evidence="9 10" key="1">
    <citation type="submission" date="2017-10" db="EMBL/GenBank/DDBJ databases">
        <title>Bacillus sp. nov., a halophilic bacterium isolated from a Yangshapao Lake.</title>
        <authorList>
            <person name="Wang H."/>
        </authorList>
    </citation>
    <scope>NUCLEOTIDE SEQUENCE [LARGE SCALE GENOMIC DNA]</scope>
    <source>
        <strain evidence="9 10">YSP-3</strain>
    </source>
</reference>
<dbReference type="Gene3D" id="3.90.226.10">
    <property type="entry name" value="2-enoyl-CoA Hydratase, Chain A, domain 1"/>
    <property type="match status" value="1"/>
</dbReference>
<evidence type="ECO:0000256" key="4">
    <source>
        <dbReference type="ARBA" id="ARBA00023136"/>
    </source>
</evidence>
<feature type="domain" description="NfeD integral membrane" evidence="7">
    <location>
        <begin position="239"/>
        <end position="353"/>
    </location>
</feature>
<dbReference type="Pfam" id="PF01957">
    <property type="entry name" value="NfeD"/>
    <property type="match status" value="1"/>
</dbReference>
<keyword evidence="2 5" id="KW-0812">Transmembrane</keyword>
<organism evidence="9 10">
    <name type="scientific">Alteribacter lacisalsi</name>
    <dbReference type="NCBI Taxonomy" id="2045244"/>
    <lineage>
        <taxon>Bacteria</taxon>
        <taxon>Bacillati</taxon>
        <taxon>Bacillota</taxon>
        <taxon>Bacilli</taxon>
        <taxon>Bacillales</taxon>
        <taxon>Bacillaceae</taxon>
        <taxon>Alteribacter</taxon>
    </lineage>
</organism>
<gene>
    <name evidence="9" type="ORF">CR205_08965</name>
</gene>
<dbReference type="Pfam" id="PF24961">
    <property type="entry name" value="NfeD_membrane"/>
    <property type="match status" value="1"/>
</dbReference>
<dbReference type="Gene3D" id="2.40.50.140">
    <property type="entry name" value="Nucleic acid-binding proteins"/>
    <property type="match status" value="1"/>
</dbReference>
<sequence>MKTFRLSLYTLFIFTSIFMLLLPPQAESGGEGKLVYYVPVEQAVERGLLAFMERSFEQAAEEGADHIVLEVDTPGGFVDAAGRIASLMNNTDIPITAFVVNEALSAGAYISLMADNIVMMPGTDMGSAAVVDGSGNAADTKSQSVWLARMQDAAEKNDRDPQFALAMADPGINLPEYRAGEGELLTFNAREAFEENYAEAIASNREELLEYLGLENAIEREMEVSFAEQIARFVTHPIIIPILLSIGSLGLVLELYSPGFGIPGFMGLGALFLFFFGHMVAGFAGWEAFILFGAGVVLLVIEILVPGFGIFGALGIGAIIASLVLGSADTMTVLTSIMIATVVAITAMILLFKYVGFKGPMKRFVLSESTNTEEGYVSSETRKDLVGTLGEALTVLRPSGTALIDNERLDVVSEGGYIEQGRKVKVISTSGSRIVVREMDDDLADDGS</sequence>
<dbReference type="OrthoDB" id="9806253at2"/>
<evidence type="ECO:0000256" key="3">
    <source>
        <dbReference type="ARBA" id="ARBA00022989"/>
    </source>
</evidence>
<dbReference type="InterPro" id="IPR052165">
    <property type="entry name" value="Membrane_assoc_protease"/>
</dbReference>
<protein>
    <recommendedName>
        <fullName evidence="11">Nodulation protein NfeD</fullName>
    </recommendedName>
</protein>
<evidence type="ECO:0000313" key="9">
    <source>
        <dbReference type="EMBL" id="PYZ99209.1"/>
    </source>
</evidence>
<evidence type="ECO:0000256" key="2">
    <source>
        <dbReference type="ARBA" id="ARBA00022692"/>
    </source>
</evidence>
<feature type="transmembrane region" description="Helical" evidence="5">
    <location>
        <begin position="283"/>
        <end position="301"/>
    </location>
</feature>
<dbReference type="Pfam" id="PF25145">
    <property type="entry name" value="NfeD1b_N"/>
    <property type="match status" value="1"/>
</dbReference>
<evidence type="ECO:0000313" key="10">
    <source>
        <dbReference type="Proteomes" id="UP000248066"/>
    </source>
</evidence>
<accession>A0A2W0HQR4</accession>
<keyword evidence="10" id="KW-1185">Reference proteome</keyword>
<keyword evidence="4 5" id="KW-0472">Membrane</keyword>
<feature type="transmembrane region" description="Helical" evidence="5">
    <location>
        <begin position="233"/>
        <end position="253"/>
    </location>
</feature>
<evidence type="ECO:0008006" key="11">
    <source>
        <dbReference type="Google" id="ProtNLM"/>
    </source>
</evidence>
<evidence type="ECO:0000259" key="7">
    <source>
        <dbReference type="Pfam" id="PF24961"/>
    </source>
</evidence>
<comment type="subcellular location">
    <subcellularLocation>
        <location evidence="1">Membrane</location>
        <topology evidence="1">Multi-pass membrane protein</topology>
    </subcellularLocation>
</comment>
<feature type="transmembrane region" description="Helical" evidence="5">
    <location>
        <begin position="334"/>
        <end position="355"/>
    </location>
</feature>
<dbReference type="SUPFAM" id="SSF52096">
    <property type="entry name" value="ClpP/crotonase"/>
    <property type="match status" value="1"/>
</dbReference>
<dbReference type="InterPro" id="IPR012340">
    <property type="entry name" value="NA-bd_OB-fold"/>
</dbReference>
<dbReference type="InterPro" id="IPR002810">
    <property type="entry name" value="NfeD-like_C"/>
</dbReference>
<dbReference type="SUPFAM" id="SSF141322">
    <property type="entry name" value="NfeD domain-like"/>
    <property type="match status" value="1"/>
</dbReference>
<evidence type="ECO:0000256" key="1">
    <source>
        <dbReference type="ARBA" id="ARBA00004141"/>
    </source>
</evidence>
<dbReference type="Proteomes" id="UP000248066">
    <property type="component" value="Unassembled WGS sequence"/>
</dbReference>